<sequence>MSRSYDFGIVLLHDQKLAFRMPVLRLGVPGECWNTRYLYIPFPFSVDGMYLGDTFLESQQEKASDLFHVHYAFVGKDPLL</sequence>
<reference evidence="1 2" key="1">
    <citation type="submission" date="2024-11" db="EMBL/GenBank/DDBJ databases">
        <title>A near-complete genome assembly of Cinchona calisaya.</title>
        <authorList>
            <person name="Lian D.C."/>
            <person name="Zhao X.W."/>
            <person name="Wei L."/>
        </authorList>
    </citation>
    <scope>NUCLEOTIDE SEQUENCE [LARGE SCALE GENOMIC DNA]</scope>
    <source>
        <tissue evidence="1">Nenye</tissue>
    </source>
</reference>
<dbReference type="Proteomes" id="UP001630127">
    <property type="component" value="Unassembled WGS sequence"/>
</dbReference>
<protein>
    <submittedName>
        <fullName evidence="1">Uncharacterized protein</fullName>
    </submittedName>
</protein>
<gene>
    <name evidence="1" type="ORF">ACH5RR_032156</name>
</gene>
<dbReference type="AlphaFoldDB" id="A0ABD2YH97"/>
<accession>A0ABD2YH97</accession>
<dbReference type="EMBL" id="JBJUIK010000013">
    <property type="protein sequence ID" value="KAL3506774.1"/>
    <property type="molecule type" value="Genomic_DNA"/>
</dbReference>
<organism evidence="1 2">
    <name type="scientific">Cinchona calisaya</name>
    <dbReference type="NCBI Taxonomy" id="153742"/>
    <lineage>
        <taxon>Eukaryota</taxon>
        <taxon>Viridiplantae</taxon>
        <taxon>Streptophyta</taxon>
        <taxon>Embryophyta</taxon>
        <taxon>Tracheophyta</taxon>
        <taxon>Spermatophyta</taxon>
        <taxon>Magnoliopsida</taxon>
        <taxon>eudicotyledons</taxon>
        <taxon>Gunneridae</taxon>
        <taxon>Pentapetalae</taxon>
        <taxon>asterids</taxon>
        <taxon>lamiids</taxon>
        <taxon>Gentianales</taxon>
        <taxon>Rubiaceae</taxon>
        <taxon>Cinchonoideae</taxon>
        <taxon>Cinchoneae</taxon>
        <taxon>Cinchona</taxon>
    </lineage>
</organism>
<keyword evidence="2" id="KW-1185">Reference proteome</keyword>
<comment type="caution">
    <text evidence="1">The sequence shown here is derived from an EMBL/GenBank/DDBJ whole genome shotgun (WGS) entry which is preliminary data.</text>
</comment>
<name>A0ABD2YH97_9GENT</name>
<evidence type="ECO:0000313" key="1">
    <source>
        <dbReference type="EMBL" id="KAL3506774.1"/>
    </source>
</evidence>
<proteinExistence type="predicted"/>
<evidence type="ECO:0000313" key="2">
    <source>
        <dbReference type="Proteomes" id="UP001630127"/>
    </source>
</evidence>